<keyword evidence="2" id="KW-1003">Cell membrane</keyword>
<dbReference type="OrthoDB" id="9444602at2759"/>
<evidence type="ECO:0000256" key="4">
    <source>
        <dbReference type="ARBA" id="ARBA00022692"/>
    </source>
</evidence>
<evidence type="ECO:0000256" key="11">
    <source>
        <dbReference type="ARBA" id="ARBA00023180"/>
    </source>
</evidence>
<comment type="subcellular location">
    <subcellularLocation>
        <location evidence="1">Cell membrane</location>
        <topology evidence="1">Multi-pass membrane protein</topology>
    </subcellularLocation>
</comment>
<keyword evidence="11" id="KW-0325">Glycoprotein</keyword>
<name>A0A2D0SVH6_ICTPU</name>
<evidence type="ECO:0000256" key="9">
    <source>
        <dbReference type="ARBA" id="ARBA00023157"/>
    </source>
</evidence>
<keyword evidence="3" id="KW-0716">Sensory transduction</keyword>
<evidence type="ECO:0000256" key="2">
    <source>
        <dbReference type="ARBA" id="ARBA00022475"/>
    </source>
</evidence>
<feature type="transmembrane region" description="Helical" evidence="13">
    <location>
        <begin position="282"/>
        <end position="304"/>
    </location>
</feature>
<keyword evidence="15" id="KW-1185">Reference proteome</keyword>
<dbReference type="PROSITE" id="PS50262">
    <property type="entry name" value="G_PROTEIN_RECEP_F1_2"/>
    <property type="match status" value="1"/>
</dbReference>
<evidence type="ECO:0000259" key="14">
    <source>
        <dbReference type="PROSITE" id="PS50262"/>
    </source>
</evidence>
<keyword evidence="5" id="KW-0552">Olfaction</keyword>
<reference evidence="16" key="2">
    <citation type="submission" date="2025-08" db="UniProtKB">
        <authorList>
            <consortium name="RefSeq"/>
        </authorList>
    </citation>
    <scope>IDENTIFICATION</scope>
    <source>
        <tissue evidence="16">Blood</tissue>
    </source>
</reference>
<dbReference type="RefSeq" id="XP_017346688.2">
    <property type="nucleotide sequence ID" value="XM_017491199.3"/>
</dbReference>
<keyword evidence="8 13" id="KW-0472">Membrane</keyword>
<dbReference type="Pfam" id="PF13853">
    <property type="entry name" value="7tm_4"/>
    <property type="match status" value="1"/>
</dbReference>
<dbReference type="PRINTS" id="PR00245">
    <property type="entry name" value="OLFACTORYR"/>
</dbReference>
<feature type="transmembrane region" description="Helical" evidence="13">
    <location>
        <begin position="64"/>
        <end position="88"/>
    </location>
</feature>
<dbReference type="InterPro" id="IPR000725">
    <property type="entry name" value="Olfact_rcpt"/>
</dbReference>
<dbReference type="PRINTS" id="PR00237">
    <property type="entry name" value="GPCRRHODOPSN"/>
</dbReference>
<evidence type="ECO:0000256" key="13">
    <source>
        <dbReference type="SAM" id="Phobius"/>
    </source>
</evidence>
<dbReference type="SUPFAM" id="SSF81321">
    <property type="entry name" value="Family A G protein-coupled receptor-like"/>
    <property type="match status" value="1"/>
</dbReference>
<gene>
    <name evidence="16" type="primary">LOC100379177</name>
</gene>
<dbReference type="GO" id="GO:0004984">
    <property type="term" value="F:olfactory receptor activity"/>
    <property type="evidence" value="ECO:0007669"/>
    <property type="project" value="InterPro"/>
</dbReference>
<keyword evidence="7" id="KW-0297">G-protein coupled receptor</keyword>
<proteinExistence type="predicted"/>
<dbReference type="Gene3D" id="1.20.1070.10">
    <property type="entry name" value="Rhodopsin 7-helix transmembrane proteins"/>
    <property type="match status" value="1"/>
</dbReference>
<feature type="transmembrane region" description="Helical" evidence="13">
    <location>
        <begin position="177"/>
        <end position="200"/>
    </location>
</feature>
<keyword evidence="6 13" id="KW-1133">Transmembrane helix</keyword>
<keyword evidence="12" id="KW-0807">Transducer</keyword>
<feature type="transmembrane region" description="Helical" evidence="13">
    <location>
        <begin position="139"/>
        <end position="157"/>
    </location>
</feature>
<evidence type="ECO:0000256" key="10">
    <source>
        <dbReference type="ARBA" id="ARBA00023170"/>
    </source>
</evidence>
<evidence type="ECO:0000256" key="1">
    <source>
        <dbReference type="ARBA" id="ARBA00004651"/>
    </source>
</evidence>
<keyword evidence="10 16" id="KW-0675">Receptor</keyword>
<keyword evidence="9" id="KW-1015">Disulfide bond</keyword>
<organism evidence="15 16">
    <name type="scientific">Ictalurus punctatus</name>
    <name type="common">Channel catfish</name>
    <name type="synonym">Silurus punctatus</name>
    <dbReference type="NCBI Taxonomy" id="7998"/>
    <lineage>
        <taxon>Eukaryota</taxon>
        <taxon>Metazoa</taxon>
        <taxon>Chordata</taxon>
        <taxon>Craniata</taxon>
        <taxon>Vertebrata</taxon>
        <taxon>Euteleostomi</taxon>
        <taxon>Actinopterygii</taxon>
        <taxon>Neopterygii</taxon>
        <taxon>Teleostei</taxon>
        <taxon>Ostariophysi</taxon>
        <taxon>Siluriformes</taxon>
        <taxon>Ictaluridae</taxon>
        <taxon>Ictalurus</taxon>
    </lineage>
</organism>
<feature type="transmembrane region" description="Helical" evidence="13">
    <location>
        <begin position="26"/>
        <end position="44"/>
    </location>
</feature>
<dbReference type="InterPro" id="IPR017452">
    <property type="entry name" value="GPCR_Rhodpsn_7TM"/>
</dbReference>
<dbReference type="Proteomes" id="UP000221080">
    <property type="component" value="Chromosome 17"/>
</dbReference>
<reference evidence="15" key="1">
    <citation type="journal article" date="2016" name="Nat. Commun.">
        <title>The channel catfish genome sequence provides insights into the evolution of scale formation in teleosts.</title>
        <authorList>
            <person name="Liu Z."/>
            <person name="Liu S."/>
            <person name="Yao J."/>
            <person name="Bao L."/>
            <person name="Zhang J."/>
            <person name="Li Y."/>
            <person name="Jiang C."/>
            <person name="Sun L."/>
            <person name="Wang R."/>
            <person name="Zhang Y."/>
            <person name="Zhou T."/>
            <person name="Zeng Q."/>
            <person name="Fu Q."/>
            <person name="Gao S."/>
            <person name="Li N."/>
            <person name="Koren S."/>
            <person name="Jiang Y."/>
            <person name="Zimin A."/>
            <person name="Xu P."/>
            <person name="Phillippy A.M."/>
            <person name="Geng X."/>
            <person name="Song L."/>
            <person name="Sun F."/>
            <person name="Li C."/>
            <person name="Wang X."/>
            <person name="Chen A."/>
            <person name="Jin Y."/>
            <person name="Yuan Z."/>
            <person name="Yang Y."/>
            <person name="Tan S."/>
            <person name="Peatman E."/>
            <person name="Lu J."/>
            <person name="Qin Z."/>
            <person name="Dunham R."/>
            <person name="Li Z."/>
            <person name="Sonstegard T."/>
            <person name="Feng J."/>
            <person name="Danzmann R.G."/>
            <person name="Schroeder S."/>
            <person name="Scheffler B."/>
            <person name="Duke M.V."/>
            <person name="Ballard L."/>
            <person name="Kucuktas H."/>
            <person name="Kaltenboeck L."/>
            <person name="Liu H."/>
            <person name="Armbruster J."/>
            <person name="Xie Y."/>
            <person name="Kirby M.L."/>
            <person name="Tian Y."/>
            <person name="Flanagan M.E."/>
            <person name="Mu W."/>
            <person name="Waldbieser G.C."/>
        </authorList>
    </citation>
    <scope>NUCLEOTIDE SEQUENCE [LARGE SCALE GENOMIC DNA]</scope>
    <source>
        <strain evidence="15">SDA103</strain>
    </source>
</reference>
<feature type="transmembrane region" description="Helical" evidence="13">
    <location>
        <begin position="242"/>
        <end position="262"/>
    </location>
</feature>
<dbReference type="GeneID" id="100379177"/>
<dbReference type="GO" id="GO:0005886">
    <property type="term" value="C:plasma membrane"/>
    <property type="evidence" value="ECO:0007669"/>
    <property type="project" value="UniProtKB-SubCell"/>
</dbReference>
<keyword evidence="4 13" id="KW-0812">Transmembrane</keyword>
<dbReference type="AlphaFoldDB" id="A0A2D0SVH6"/>
<evidence type="ECO:0000313" key="16">
    <source>
        <dbReference type="RefSeq" id="XP_017346688.2"/>
    </source>
</evidence>
<dbReference type="PANTHER" id="PTHR26450">
    <property type="entry name" value="OLFACTORY RECEPTOR 56B1-RELATED"/>
    <property type="match status" value="1"/>
</dbReference>
<evidence type="ECO:0000256" key="12">
    <source>
        <dbReference type="ARBA" id="ARBA00023224"/>
    </source>
</evidence>
<dbReference type="GO" id="GO:0004930">
    <property type="term" value="F:G protein-coupled receptor activity"/>
    <property type="evidence" value="ECO:0007669"/>
    <property type="project" value="UniProtKB-KW"/>
</dbReference>
<sequence>MLNVYAYFCFTSLCLLFQAGKDVNKIYIFIMSALNSSLLQNVSFVRPEYFFISGFSGIPFSQYYFVFLIFIYIISLCGNSIVLFMILVDRTLHIPKYMGIFNLALSDIGETNALIPSLVKTLFFDSQYISYDACLTNMFFTFFFSGGQALTLVALAYDRFIAICLPLRYHAIVNNSFMFATLTAIWVFNLVIFGTTVVFITRLSFCKTNEIKSFFCDHGPVYTIACNDNSINSFMAKLCTAVYLYAPLTAIVLSYIGILLALTKITTWESRLKALKTCISHLLVVGVFFLPIVGTYLAALTFSLHPNARIINTSLSRTIPPMLNPIIYVLNTKDFRVFIVKMLKKKTTKISQVHALAK</sequence>
<evidence type="ECO:0000256" key="8">
    <source>
        <dbReference type="ARBA" id="ARBA00023136"/>
    </source>
</evidence>
<dbReference type="PANTHER" id="PTHR26450:SF87">
    <property type="entry name" value="OLFACTORY RECEPTOR 51F2"/>
    <property type="match status" value="1"/>
</dbReference>
<accession>A0A2D0SVH6</accession>
<dbReference type="InterPro" id="IPR050402">
    <property type="entry name" value="OR51/52/56-like"/>
</dbReference>
<dbReference type="InterPro" id="IPR000276">
    <property type="entry name" value="GPCR_Rhodpsn"/>
</dbReference>
<evidence type="ECO:0000256" key="3">
    <source>
        <dbReference type="ARBA" id="ARBA00022606"/>
    </source>
</evidence>
<evidence type="ECO:0000256" key="6">
    <source>
        <dbReference type="ARBA" id="ARBA00022989"/>
    </source>
</evidence>
<feature type="domain" description="G-protein coupled receptors family 1 profile" evidence="14">
    <location>
        <begin position="78"/>
        <end position="328"/>
    </location>
</feature>
<dbReference type="KEGG" id="ipu:100379177"/>
<dbReference type="FunFam" id="1.20.1070.10:FF:000024">
    <property type="entry name" value="Olfactory receptor"/>
    <property type="match status" value="1"/>
</dbReference>
<protein>
    <submittedName>
        <fullName evidence="16">Olfactory receptor 1M1</fullName>
    </submittedName>
</protein>
<evidence type="ECO:0000256" key="5">
    <source>
        <dbReference type="ARBA" id="ARBA00022725"/>
    </source>
</evidence>
<evidence type="ECO:0000256" key="7">
    <source>
        <dbReference type="ARBA" id="ARBA00023040"/>
    </source>
</evidence>
<evidence type="ECO:0000313" key="15">
    <source>
        <dbReference type="Proteomes" id="UP000221080"/>
    </source>
</evidence>